<dbReference type="InterPro" id="IPR011330">
    <property type="entry name" value="Glyco_hydro/deAcase_b/a-brl"/>
</dbReference>
<dbReference type="GO" id="GO:0016810">
    <property type="term" value="F:hydrolase activity, acting on carbon-nitrogen (but not peptide) bonds"/>
    <property type="evidence" value="ECO:0007669"/>
    <property type="project" value="InterPro"/>
</dbReference>
<keyword evidence="2" id="KW-0732">Signal</keyword>
<accession>A0A1W1VW25</accession>
<evidence type="ECO:0000256" key="3">
    <source>
        <dbReference type="SAM" id="MobiDB-lite"/>
    </source>
</evidence>
<gene>
    <name evidence="5" type="ORF">SAMN00808754_1751</name>
</gene>
<sequence>MKRHYVVLIFCVIVSMVLTAQYQVLTNRHPSGERPTAHDRSHPAHSIPAGDQDVVPIGPPEGTESRRQVTNTAEHPVLYRDKVVVLIYHHFASPESDITISRERLASHLELLTNKGYRVIGLEDLAGFFEGRPLPPNAVLITIDDGYSSVYEVAFPELRHRGMPAVVFVIGAYMGKTINGLRYFGWPEAREMNAHGIAIQSHTYNQHHFGRGKDGVRRPFLEGPLEEETEQDFEKRVFQDLTAAKRDLESNLARPAYALAWPYGRACSKARDIAARLGFKLIFTTHYGVITRQSNPLNLPRINVGSPRVTAAELDLLLRRATAVTGDTQTAETRKSQNTRRQGQ</sequence>
<comment type="subcellular location">
    <subcellularLocation>
        <location evidence="1">Secreted</location>
    </subcellularLocation>
</comment>
<keyword evidence="6" id="KW-1185">Reference proteome</keyword>
<evidence type="ECO:0000313" key="5">
    <source>
        <dbReference type="EMBL" id="SMB97074.1"/>
    </source>
</evidence>
<feature type="region of interest" description="Disordered" evidence="3">
    <location>
        <begin position="29"/>
        <end position="72"/>
    </location>
</feature>
<evidence type="ECO:0000256" key="1">
    <source>
        <dbReference type="ARBA" id="ARBA00004613"/>
    </source>
</evidence>
<dbReference type="InterPro" id="IPR051398">
    <property type="entry name" value="Polysacch_Deacetylase"/>
</dbReference>
<dbReference type="SUPFAM" id="SSF88713">
    <property type="entry name" value="Glycoside hydrolase/deacetylase"/>
    <property type="match status" value="1"/>
</dbReference>
<evidence type="ECO:0000313" key="6">
    <source>
        <dbReference type="Proteomes" id="UP000192569"/>
    </source>
</evidence>
<reference evidence="5 6" key="1">
    <citation type="submission" date="2017-04" db="EMBL/GenBank/DDBJ databases">
        <authorList>
            <person name="Afonso C.L."/>
            <person name="Miller P.J."/>
            <person name="Scott M.A."/>
            <person name="Spackman E."/>
            <person name="Goraichik I."/>
            <person name="Dimitrov K.M."/>
            <person name="Suarez D.L."/>
            <person name="Swayne D.E."/>
        </authorList>
    </citation>
    <scope>NUCLEOTIDE SEQUENCE [LARGE SCALE GENOMIC DNA]</scope>
    <source>
        <strain evidence="5 6">ToBE</strain>
    </source>
</reference>
<dbReference type="CDD" id="cd10918">
    <property type="entry name" value="CE4_NodB_like_5s_6s"/>
    <property type="match status" value="1"/>
</dbReference>
<dbReference type="EMBL" id="LT838272">
    <property type="protein sequence ID" value="SMB97074.1"/>
    <property type="molecule type" value="Genomic_DNA"/>
</dbReference>
<evidence type="ECO:0000259" key="4">
    <source>
        <dbReference type="PROSITE" id="PS51677"/>
    </source>
</evidence>
<dbReference type="PROSITE" id="PS51677">
    <property type="entry name" value="NODB"/>
    <property type="match status" value="1"/>
</dbReference>
<organism evidence="5 6">
    <name type="scientific">Thermanaeromonas toyohensis ToBE</name>
    <dbReference type="NCBI Taxonomy" id="698762"/>
    <lineage>
        <taxon>Bacteria</taxon>
        <taxon>Bacillati</taxon>
        <taxon>Bacillota</taxon>
        <taxon>Clostridia</taxon>
        <taxon>Neomoorellales</taxon>
        <taxon>Neomoorellaceae</taxon>
        <taxon>Thermanaeromonas</taxon>
    </lineage>
</organism>
<keyword evidence="5" id="KW-0449">Lipoprotein</keyword>
<dbReference type="PANTHER" id="PTHR34216">
    <property type="match status" value="1"/>
</dbReference>
<dbReference type="GO" id="GO:0005576">
    <property type="term" value="C:extracellular region"/>
    <property type="evidence" value="ECO:0007669"/>
    <property type="project" value="UniProtKB-SubCell"/>
</dbReference>
<feature type="domain" description="NodB homology" evidence="4">
    <location>
        <begin position="137"/>
        <end position="344"/>
    </location>
</feature>
<feature type="region of interest" description="Disordered" evidence="3">
    <location>
        <begin position="325"/>
        <end position="344"/>
    </location>
</feature>
<protein>
    <submittedName>
        <fullName evidence="5">Biofilm PGA synthesis lipoprotein PgaB</fullName>
    </submittedName>
</protein>
<proteinExistence type="predicted"/>
<dbReference type="Gene3D" id="3.20.20.370">
    <property type="entry name" value="Glycoside hydrolase/deacetylase"/>
    <property type="match status" value="1"/>
</dbReference>
<dbReference type="Pfam" id="PF01522">
    <property type="entry name" value="Polysacc_deac_1"/>
    <property type="match status" value="1"/>
</dbReference>
<dbReference type="AlphaFoldDB" id="A0A1W1VW25"/>
<evidence type="ECO:0000256" key="2">
    <source>
        <dbReference type="ARBA" id="ARBA00022729"/>
    </source>
</evidence>
<dbReference type="OrthoDB" id="9778320at2"/>
<name>A0A1W1VW25_9FIRM</name>
<dbReference type="PANTHER" id="PTHR34216:SF3">
    <property type="entry name" value="POLY-BETA-1,6-N-ACETYL-D-GLUCOSAMINE N-DEACETYLASE"/>
    <property type="match status" value="1"/>
</dbReference>
<feature type="compositionally biased region" description="Basic and acidic residues" evidence="3">
    <location>
        <begin position="30"/>
        <end position="42"/>
    </location>
</feature>
<dbReference type="Proteomes" id="UP000192569">
    <property type="component" value="Chromosome I"/>
</dbReference>
<dbReference type="InterPro" id="IPR002509">
    <property type="entry name" value="NODB_dom"/>
</dbReference>
<dbReference type="STRING" id="698762.SAMN00808754_1751"/>
<dbReference type="GO" id="GO:0005975">
    <property type="term" value="P:carbohydrate metabolic process"/>
    <property type="evidence" value="ECO:0007669"/>
    <property type="project" value="InterPro"/>
</dbReference>